<dbReference type="Gene3D" id="2.30.42.10">
    <property type="match status" value="1"/>
</dbReference>
<dbReference type="InterPro" id="IPR041489">
    <property type="entry name" value="PDZ_6"/>
</dbReference>
<dbReference type="InterPro" id="IPR004387">
    <property type="entry name" value="Pept_M50_Zn"/>
</dbReference>
<protein>
    <submittedName>
        <fullName evidence="15">RIP metalloprotease</fullName>
    </submittedName>
</protein>
<dbReference type="CDD" id="cd06163">
    <property type="entry name" value="S2P-M50_PDZ_RseP-like"/>
    <property type="match status" value="1"/>
</dbReference>
<evidence type="ECO:0000256" key="9">
    <source>
        <dbReference type="ARBA" id="ARBA00023049"/>
    </source>
</evidence>
<comment type="cofactor">
    <cofactor evidence="1">
        <name>Zn(2+)</name>
        <dbReference type="ChEBI" id="CHEBI:29105"/>
    </cofactor>
</comment>
<keyword evidence="9 15" id="KW-0482">Metalloprotease</keyword>
<feature type="transmembrane region" description="Helical" evidence="12">
    <location>
        <begin position="391"/>
        <end position="417"/>
    </location>
</feature>
<name>A0ABV6P8P8_9MICC</name>
<evidence type="ECO:0000313" key="16">
    <source>
        <dbReference type="Proteomes" id="UP001589862"/>
    </source>
</evidence>
<keyword evidence="4" id="KW-0645">Protease</keyword>
<evidence type="ECO:0000256" key="10">
    <source>
        <dbReference type="ARBA" id="ARBA00023136"/>
    </source>
</evidence>
<evidence type="ECO:0000259" key="13">
    <source>
        <dbReference type="Pfam" id="PF02163"/>
    </source>
</evidence>
<dbReference type="GO" id="GO:0008237">
    <property type="term" value="F:metallopeptidase activity"/>
    <property type="evidence" value="ECO:0007669"/>
    <property type="project" value="UniProtKB-KW"/>
</dbReference>
<evidence type="ECO:0000256" key="12">
    <source>
        <dbReference type="SAM" id="Phobius"/>
    </source>
</evidence>
<evidence type="ECO:0000256" key="8">
    <source>
        <dbReference type="ARBA" id="ARBA00022989"/>
    </source>
</evidence>
<keyword evidence="8 12" id="KW-1133">Transmembrane helix</keyword>
<evidence type="ECO:0000256" key="11">
    <source>
        <dbReference type="SAM" id="MobiDB-lite"/>
    </source>
</evidence>
<keyword evidence="16" id="KW-1185">Reference proteome</keyword>
<evidence type="ECO:0000256" key="1">
    <source>
        <dbReference type="ARBA" id="ARBA00001947"/>
    </source>
</evidence>
<feature type="transmembrane region" description="Helical" evidence="12">
    <location>
        <begin position="154"/>
        <end position="176"/>
    </location>
</feature>
<dbReference type="Pfam" id="PF17820">
    <property type="entry name" value="PDZ_6"/>
    <property type="match status" value="1"/>
</dbReference>
<evidence type="ECO:0000256" key="2">
    <source>
        <dbReference type="ARBA" id="ARBA00004141"/>
    </source>
</evidence>
<keyword evidence="10 12" id="KW-0472">Membrane</keyword>
<evidence type="ECO:0000256" key="3">
    <source>
        <dbReference type="ARBA" id="ARBA00007931"/>
    </source>
</evidence>
<dbReference type="SUPFAM" id="SSF50156">
    <property type="entry name" value="PDZ domain-like"/>
    <property type="match status" value="1"/>
</dbReference>
<comment type="caution">
    <text evidence="15">The sequence shown here is derived from an EMBL/GenBank/DDBJ whole genome shotgun (WGS) entry which is preliminary data.</text>
</comment>
<gene>
    <name evidence="15" type="ORF">ACFFFR_03740</name>
</gene>
<keyword evidence="6" id="KW-0378">Hydrolase</keyword>
<accession>A0ABV6P8P8</accession>
<evidence type="ECO:0000313" key="15">
    <source>
        <dbReference type="EMBL" id="MFC0581505.1"/>
    </source>
</evidence>
<feature type="region of interest" description="Disordered" evidence="11">
    <location>
        <begin position="67"/>
        <end position="98"/>
    </location>
</feature>
<evidence type="ECO:0000256" key="7">
    <source>
        <dbReference type="ARBA" id="ARBA00022833"/>
    </source>
</evidence>
<dbReference type="Proteomes" id="UP001589862">
    <property type="component" value="Unassembled WGS sequence"/>
</dbReference>
<dbReference type="PANTHER" id="PTHR42837">
    <property type="entry name" value="REGULATOR OF SIGMA-E PROTEASE RSEP"/>
    <property type="match status" value="1"/>
</dbReference>
<dbReference type="InterPro" id="IPR036034">
    <property type="entry name" value="PDZ_sf"/>
</dbReference>
<keyword evidence="5 12" id="KW-0812">Transmembrane</keyword>
<feature type="domain" description="PDZ" evidence="14">
    <location>
        <begin position="209"/>
        <end position="254"/>
    </location>
</feature>
<dbReference type="RefSeq" id="WP_377458211.1">
    <property type="nucleotide sequence ID" value="NZ_JBHLUB010000004.1"/>
</dbReference>
<feature type="transmembrane region" description="Helical" evidence="12">
    <location>
        <begin position="438"/>
        <end position="459"/>
    </location>
</feature>
<feature type="domain" description="Peptidase M50" evidence="13">
    <location>
        <begin position="2"/>
        <end position="422"/>
    </location>
</feature>
<evidence type="ECO:0000256" key="4">
    <source>
        <dbReference type="ARBA" id="ARBA00022670"/>
    </source>
</evidence>
<dbReference type="Pfam" id="PF02163">
    <property type="entry name" value="Peptidase_M50"/>
    <property type="match status" value="1"/>
</dbReference>
<reference evidence="15 16" key="1">
    <citation type="submission" date="2024-09" db="EMBL/GenBank/DDBJ databases">
        <authorList>
            <person name="Sun Q."/>
            <person name="Mori K."/>
        </authorList>
    </citation>
    <scope>NUCLEOTIDE SEQUENCE [LARGE SCALE GENOMIC DNA]</scope>
    <source>
        <strain evidence="15 16">NCAIM B.02604</strain>
    </source>
</reference>
<comment type="similarity">
    <text evidence="3">Belongs to the peptidase M50B family.</text>
</comment>
<comment type="subcellular location">
    <subcellularLocation>
        <location evidence="2">Membrane</location>
        <topology evidence="2">Multi-pass membrane protein</topology>
    </subcellularLocation>
</comment>
<evidence type="ECO:0000256" key="5">
    <source>
        <dbReference type="ARBA" id="ARBA00022692"/>
    </source>
</evidence>
<proteinExistence type="inferred from homology"/>
<dbReference type="EMBL" id="JBHLUB010000004">
    <property type="protein sequence ID" value="MFC0581505.1"/>
    <property type="molecule type" value="Genomic_DNA"/>
</dbReference>
<sequence>MVVMIALSIGLHEVGHLLFAKLFRVRVPKFMIGFGPTLFSRKKGETEYGIKAIPLGGFIAMIGMYPPNPEQKPAQTDPDQAHASPDEPGPAAPVTVSRYDDGQRHAPELVQHGSGRSGGMFRQLAYDARAQAHEEIGPGDENRVFYKLPVWKRLLIMLGGPVMNLVIAVVILGILVSTVGVSRPSTTVQAVSECVQAQDAAGTECGPEDPAAPAAKAGLRAGDKIVAYNGAGVNSWDELTAAITTTAGTRNSIEYIRDGEQHETTIEPIATERALTNAFGAPKRKWDGSVQTGEVGFIGIVSQTEHATAAPTEAIPMVGQQIGAVASIIVVLPQMLIHTVNTTLAGEERDPNGPISIVGVGRIAGEISALEEVTLSDRVASLLSLTGGLNVALFVFNMIPLLPLDGGHIVGALWEGLRRRVAKFFGKKDPGPFDAAKLLPLTYVAFGLLTLMGITLILADVINPVKLF</sequence>
<dbReference type="InterPro" id="IPR008915">
    <property type="entry name" value="Peptidase_M50"/>
</dbReference>
<keyword evidence="7" id="KW-0862">Zinc</keyword>
<evidence type="ECO:0000259" key="14">
    <source>
        <dbReference type="Pfam" id="PF17820"/>
    </source>
</evidence>
<organism evidence="15 16">
    <name type="scientific">Micrococcoides hystricis</name>
    <dbReference type="NCBI Taxonomy" id="1572761"/>
    <lineage>
        <taxon>Bacteria</taxon>
        <taxon>Bacillati</taxon>
        <taxon>Actinomycetota</taxon>
        <taxon>Actinomycetes</taxon>
        <taxon>Micrococcales</taxon>
        <taxon>Micrococcaceae</taxon>
        <taxon>Micrococcoides</taxon>
    </lineage>
</organism>
<evidence type="ECO:0000256" key="6">
    <source>
        <dbReference type="ARBA" id="ARBA00022801"/>
    </source>
</evidence>
<dbReference type="PANTHER" id="PTHR42837:SF2">
    <property type="entry name" value="MEMBRANE METALLOPROTEASE ARASP2, CHLOROPLASTIC-RELATED"/>
    <property type="match status" value="1"/>
</dbReference>